<feature type="transmembrane region" description="Helical" evidence="9">
    <location>
        <begin position="58"/>
        <end position="82"/>
    </location>
</feature>
<keyword evidence="6" id="KW-0029">Amino-acid transport</keyword>
<evidence type="ECO:0000313" key="11">
    <source>
        <dbReference type="EMBL" id="MBA9023651.1"/>
    </source>
</evidence>
<keyword evidence="4" id="KW-1003">Cell membrane</keyword>
<dbReference type="RefSeq" id="WP_210283869.1">
    <property type="nucleotide sequence ID" value="NZ_JACJHY010000037.1"/>
</dbReference>
<proteinExistence type="inferred from homology"/>
<evidence type="ECO:0000313" key="12">
    <source>
        <dbReference type="Proteomes" id="UP000587524"/>
    </source>
</evidence>
<keyword evidence="3 9" id="KW-0813">Transport</keyword>
<dbReference type="SUPFAM" id="SSF161098">
    <property type="entry name" value="MetI-like"/>
    <property type="match status" value="1"/>
</dbReference>
<dbReference type="EMBL" id="JACJHZ010000037">
    <property type="protein sequence ID" value="MBA9023651.1"/>
    <property type="molecule type" value="Genomic_DNA"/>
</dbReference>
<sequence>MEDKGANDMTFSLQTMLDVLPALLRGTVVTLQATAAGFLLALALGLVLAIARRGSNRAIVMVIDLFVTVIRSTPLLIQLYLLFYVLPLYGPSLSPLVTGVLGLGVHYSSYLSEVFRAGIDAVPKGQWEASVALQMPRAKTWYRIILPQAFRIVLPQIGNYMISMYKHASLLATITVVELLGAALNYAGETFRYLEVLTIVGVIYFIIGYIFSRLIKYIELKLAY</sequence>
<dbReference type="InterPro" id="IPR000515">
    <property type="entry name" value="MetI-like"/>
</dbReference>
<dbReference type="Gene3D" id="1.10.3720.10">
    <property type="entry name" value="MetI-like"/>
    <property type="match status" value="1"/>
</dbReference>
<dbReference type="PANTHER" id="PTHR30614:SF0">
    <property type="entry name" value="L-CYSTINE TRANSPORT SYSTEM PERMEASE PROTEIN TCYL"/>
    <property type="match status" value="1"/>
</dbReference>
<keyword evidence="12" id="KW-1185">Reference proteome</keyword>
<evidence type="ECO:0000256" key="1">
    <source>
        <dbReference type="ARBA" id="ARBA00004429"/>
    </source>
</evidence>
<dbReference type="InterPro" id="IPR014341">
    <property type="entry name" value="Ectoine_EhuD"/>
</dbReference>
<dbReference type="Pfam" id="PF00528">
    <property type="entry name" value="BPD_transp_1"/>
    <property type="match status" value="1"/>
</dbReference>
<protein>
    <submittedName>
        <fullName evidence="11">Polar amino acid transport system permease protein</fullName>
    </submittedName>
</protein>
<evidence type="ECO:0000259" key="10">
    <source>
        <dbReference type="PROSITE" id="PS50928"/>
    </source>
</evidence>
<feature type="transmembrane region" description="Helical" evidence="9">
    <location>
        <begin position="193"/>
        <end position="211"/>
    </location>
</feature>
<feature type="transmembrane region" description="Helical" evidence="9">
    <location>
        <begin position="29"/>
        <end position="51"/>
    </location>
</feature>
<feature type="domain" description="ABC transmembrane type-1" evidence="10">
    <location>
        <begin position="27"/>
        <end position="215"/>
    </location>
</feature>
<accession>A0ABR6CFH4</accession>
<dbReference type="Proteomes" id="UP000587524">
    <property type="component" value="Unassembled WGS sequence"/>
</dbReference>
<comment type="subcellular location">
    <subcellularLocation>
        <location evidence="1">Cell inner membrane</location>
        <topology evidence="1">Multi-pass membrane protein</topology>
    </subcellularLocation>
    <subcellularLocation>
        <location evidence="9">Cell membrane</location>
        <topology evidence="9">Multi-pass membrane protein</topology>
    </subcellularLocation>
</comment>
<evidence type="ECO:0000256" key="2">
    <source>
        <dbReference type="ARBA" id="ARBA00010072"/>
    </source>
</evidence>
<keyword evidence="8 9" id="KW-0472">Membrane</keyword>
<dbReference type="InterPro" id="IPR043429">
    <property type="entry name" value="ArtM/GltK/GlnP/TcyL/YhdX-like"/>
</dbReference>
<dbReference type="InterPro" id="IPR010065">
    <property type="entry name" value="AA_ABC_transptr_permease_3TM"/>
</dbReference>
<keyword evidence="5 9" id="KW-0812">Transmembrane</keyword>
<feature type="transmembrane region" description="Helical" evidence="9">
    <location>
        <begin position="168"/>
        <end position="187"/>
    </location>
</feature>
<evidence type="ECO:0000256" key="5">
    <source>
        <dbReference type="ARBA" id="ARBA00022692"/>
    </source>
</evidence>
<dbReference type="PANTHER" id="PTHR30614">
    <property type="entry name" value="MEMBRANE COMPONENT OF AMINO ACID ABC TRANSPORTER"/>
    <property type="match status" value="1"/>
</dbReference>
<gene>
    <name evidence="11" type="ORF">HNQ97_005679</name>
</gene>
<evidence type="ECO:0000256" key="3">
    <source>
        <dbReference type="ARBA" id="ARBA00022448"/>
    </source>
</evidence>
<comment type="caution">
    <text evidence="11">The sequence shown here is derived from an EMBL/GenBank/DDBJ whole genome shotgun (WGS) entry which is preliminary data.</text>
</comment>
<dbReference type="NCBIfam" id="TIGR01726">
    <property type="entry name" value="HEQRo_perm_3TM"/>
    <property type="match status" value="1"/>
</dbReference>
<dbReference type="NCBIfam" id="TIGR03003">
    <property type="entry name" value="ectoine_ehuD"/>
    <property type="match status" value="1"/>
</dbReference>
<organism evidence="11 12">
    <name type="scientific">Aminobacter ciceronei</name>
    <dbReference type="NCBI Taxonomy" id="150723"/>
    <lineage>
        <taxon>Bacteria</taxon>
        <taxon>Pseudomonadati</taxon>
        <taxon>Pseudomonadota</taxon>
        <taxon>Alphaproteobacteria</taxon>
        <taxon>Hyphomicrobiales</taxon>
        <taxon>Phyllobacteriaceae</taxon>
        <taxon>Aminobacter</taxon>
    </lineage>
</organism>
<evidence type="ECO:0000256" key="7">
    <source>
        <dbReference type="ARBA" id="ARBA00022989"/>
    </source>
</evidence>
<evidence type="ECO:0000256" key="9">
    <source>
        <dbReference type="RuleBase" id="RU363032"/>
    </source>
</evidence>
<evidence type="ECO:0000256" key="6">
    <source>
        <dbReference type="ARBA" id="ARBA00022970"/>
    </source>
</evidence>
<comment type="similarity">
    <text evidence="2">Belongs to the binding-protein-dependent transport system permease family. HisMQ subfamily.</text>
</comment>
<name>A0ABR6CFH4_9HYPH</name>
<dbReference type="CDD" id="cd06261">
    <property type="entry name" value="TM_PBP2"/>
    <property type="match status" value="1"/>
</dbReference>
<reference evidence="11 12" key="1">
    <citation type="submission" date="2020-08" db="EMBL/GenBank/DDBJ databases">
        <title>Genomic Encyclopedia of Type Strains, Phase IV (KMG-IV): sequencing the most valuable type-strain genomes for metagenomic binning, comparative biology and taxonomic classification.</title>
        <authorList>
            <person name="Goeker M."/>
        </authorList>
    </citation>
    <scope>NUCLEOTIDE SEQUENCE [LARGE SCALE GENOMIC DNA]</scope>
    <source>
        <strain evidence="11 12">DSM 17455</strain>
    </source>
</reference>
<feature type="transmembrane region" description="Helical" evidence="9">
    <location>
        <begin position="88"/>
        <end position="107"/>
    </location>
</feature>
<keyword evidence="7 9" id="KW-1133">Transmembrane helix</keyword>
<dbReference type="InterPro" id="IPR035906">
    <property type="entry name" value="MetI-like_sf"/>
</dbReference>
<evidence type="ECO:0000256" key="8">
    <source>
        <dbReference type="ARBA" id="ARBA00023136"/>
    </source>
</evidence>
<dbReference type="PROSITE" id="PS50928">
    <property type="entry name" value="ABC_TM1"/>
    <property type="match status" value="1"/>
</dbReference>
<evidence type="ECO:0000256" key="4">
    <source>
        <dbReference type="ARBA" id="ARBA00022475"/>
    </source>
</evidence>